<dbReference type="SMART" id="SM00050">
    <property type="entry name" value="DISIN"/>
    <property type="match status" value="1"/>
</dbReference>
<gene>
    <name evidence="5" type="ORF">LOTGIDRAFT_54048</name>
</gene>
<feature type="binding site" evidence="1">
    <location>
        <position position="181"/>
    </location>
    <ligand>
        <name>Zn(2+)</name>
        <dbReference type="ChEBI" id="CHEBI:29105"/>
        <note>catalytic</note>
    </ligand>
</feature>
<accession>V4AE44</accession>
<sequence length="490" mass="53548">RQKRSTNAVSCVLHVMADQKFFKFVGGGSVANTVGEMVAGIMEADLIFRSTDFNGDGIGDNIGFVIGDITIFTSADSPNNKFTSDNIAVHHYLDILTEYDFGSYCLGIAFTYRDFDRGIVGLAWVANSNPLGAVGGICQEKIYSGHGRYRSYNTGLVTYVNYGTFIPTQKSALTITHEFGHSFGSIHDNQNNVECAPGGVYGSYIMDPYSNSGEKPNHRKFSICSVNNMYPVIVNKGDCLKTYSGPTCGNSVVEGTEECDCGTSKTCPYTDPCCTPADPPISSPDSRCTIHRSEGKVCSPVVSPCCDSTCQVTSSSSQQICRQPTECLTASYCNGVNSSCPESQEMPNGRLCHVGTKICMDGMCSASICHLHGLQECQCESVEENLCKVCCRYTNITDCDCLPASNYGIYHANGDVIYHHKGEVCNNYKGYCDGQNCLSDDRENIILRMKRIFGERNFQSIAAWLNNFWYYLVIGLISVVMIGGFYKATS</sequence>
<dbReference type="InterPro" id="IPR036436">
    <property type="entry name" value="Disintegrin_dom_sf"/>
</dbReference>
<evidence type="ECO:0000259" key="3">
    <source>
        <dbReference type="PROSITE" id="PS50214"/>
    </source>
</evidence>
<evidence type="ECO:0000256" key="2">
    <source>
        <dbReference type="SAM" id="Phobius"/>
    </source>
</evidence>
<dbReference type="InterPro" id="IPR001590">
    <property type="entry name" value="Peptidase_M12B"/>
</dbReference>
<feature type="transmembrane region" description="Helical" evidence="2">
    <location>
        <begin position="468"/>
        <end position="486"/>
    </location>
</feature>
<dbReference type="AlphaFoldDB" id="V4AE44"/>
<dbReference type="InterPro" id="IPR051489">
    <property type="entry name" value="ADAM_Metalloproteinase"/>
</dbReference>
<feature type="active site" evidence="1">
    <location>
        <position position="178"/>
    </location>
</feature>
<dbReference type="GO" id="GO:0006509">
    <property type="term" value="P:membrane protein ectodomain proteolysis"/>
    <property type="evidence" value="ECO:0007669"/>
    <property type="project" value="TreeGrafter"/>
</dbReference>
<dbReference type="OMA" id="CSDQCGA"/>
<dbReference type="KEGG" id="lgi:LOTGIDRAFT_54048"/>
<feature type="domain" description="Peptidase M12B" evidence="4">
    <location>
        <begin position="9"/>
        <end position="235"/>
    </location>
</feature>
<dbReference type="InterPro" id="IPR001762">
    <property type="entry name" value="Disintegrin_dom"/>
</dbReference>
<feature type="domain" description="Disintegrin" evidence="3">
    <location>
        <begin position="245"/>
        <end position="348"/>
    </location>
</feature>
<protein>
    <recommendedName>
        <fullName evidence="7">Disintegrin domain-containing protein</fullName>
    </recommendedName>
</protein>
<evidence type="ECO:0000256" key="1">
    <source>
        <dbReference type="PROSITE-ProRule" id="PRU00276"/>
    </source>
</evidence>
<dbReference type="SUPFAM" id="SSF57552">
    <property type="entry name" value="Blood coagulation inhibitor (disintegrin)"/>
    <property type="match status" value="1"/>
</dbReference>
<keyword evidence="2" id="KW-1133">Transmembrane helix</keyword>
<proteinExistence type="predicted"/>
<evidence type="ECO:0000313" key="6">
    <source>
        <dbReference type="Proteomes" id="UP000030746"/>
    </source>
</evidence>
<keyword evidence="2" id="KW-0812">Transmembrane</keyword>
<dbReference type="Pfam" id="PF00200">
    <property type="entry name" value="Disintegrin"/>
    <property type="match status" value="1"/>
</dbReference>
<keyword evidence="2" id="KW-0472">Membrane</keyword>
<dbReference type="RefSeq" id="XP_009047002.1">
    <property type="nucleotide sequence ID" value="XM_009048754.1"/>
</dbReference>
<dbReference type="GeneID" id="20251266"/>
<dbReference type="CTD" id="20251266"/>
<dbReference type="GO" id="GO:0005886">
    <property type="term" value="C:plasma membrane"/>
    <property type="evidence" value="ECO:0007669"/>
    <property type="project" value="TreeGrafter"/>
</dbReference>
<dbReference type="OrthoDB" id="2149267at2759"/>
<keyword evidence="1" id="KW-0862">Zinc</keyword>
<dbReference type="PANTHER" id="PTHR45702">
    <property type="entry name" value="ADAM10/ADAM17 METALLOPEPTIDASE FAMILY MEMBER"/>
    <property type="match status" value="1"/>
</dbReference>
<dbReference type="InterPro" id="IPR024079">
    <property type="entry name" value="MetalloPept_cat_dom_sf"/>
</dbReference>
<dbReference type="HOGENOM" id="CLU_004602_2_1_1"/>
<dbReference type="Gene3D" id="3.40.390.10">
    <property type="entry name" value="Collagenase (Catalytic Domain)"/>
    <property type="match status" value="1"/>
</dbReference>
<dbReference type="Gene3D" id="4.10.70.10">
    <property type="entry name" value="Disintegrin domain"/>
    <property type="match status" value="1"/>
</dbReference>
<dbReference type="PROSITE" id="PS50215">
    <property type="entry name" value="ADAM_MEPRO"/>
    <property type="match status" value="1"/>
</dbReference>
<dbReference type="STRING" id="225164.V4AE44"/>
<feature type="binding site" evidence="1">
    <location>
        <position position="177"/>
    </location>
    <ligand>
        <name>Zn(2+)</name>
        <dbReference type="ChEBI" id="CHEBI:29105"/>
        <note>catalytic</note>
    </ligand>
</feature>
<feature type="binding site" evidence="1">
    <location>
        <position position="187"/>
    </location>
    <ligand>
        <name>Zn(2+)</name>
        <dbReference type="ChEBI" id="CHEBI:29105"/>
        <note>catalytic</note>
    </ligand>
</feature>
<name>V4AE44_LOTGI</name>
<dbReference type="EMBL" id="KB200294">
    <property type="protein sequence ID" value="ESP02294.1"/>
    <property type="molecule type" value="Genomic_DNA"/>
</dbReference>
<comment type="caution">
    <text evidence="1">Lacks conserved residue(s) required for the propagation of feature annotation.</text>
</comment>
<dbReference type="SUPFAM" id="SSF55486">
    <property type="entry name" value="Metalloproteases ('zincins'), catalytic domain"/>
    <property type="match status" value="1"/>
</dbReference>
<keyword evidence="1" id="KW-0479">Metal-binding</keyword>
<feature type="non-terminal residue" evidence="5">
    <location>
        <position position="1"/>
    </location>
</feature>
<organism evidence="5 6">
    <name type="scientific">Lottia gigantea</name>
    <name type="common">Giant owl limpet</name>
    <dbReference type="NCBI Taxonomy" id="225164"/>
    <lineage>
        <taxon>Eukaryota</taxon>
        <taxon>Metazoa</taxon>
        <taxon>Spiralia</taxon>
        <taxon>Lophotrochozoa</taxon>
        <taxon>Mollusca</taxon>
        <taxon>Gastropoda</taxon>
        <taxon>Patellogastropoda</taxon>
        <taxon>Lottioidea</taxon>
        <taxon>Lottiidae</taxon>
        <taxon>Lottia</taxon>
    </lineage>
</organism>
<dbReference type="GO" id="GO:0007219">
    <property type="term" value="P:Notch signaling pathway"/>
    <property type="evidence" value="ECO:0007669"/>
    <property type="project" value="TreeGrafter"/>
</dbReference>
<evidence type="ECO:0000313" key="5">
    <source>
        <dbReference type="EMBL" id="ESP02294.1"/>
    </source>
</evidence>
<evidence type="ECO:0000259" key="4">
    <source>
        <dbReference type="PROSITE" id="PS50215"/>
    </source>
</evidence>
<dbReference type="PROSITE" id="PS50214">
    <property type="entry name" value="DISINTEGRIN_2"/>
    <property type="match status" value="1"/>
</dbReference>
<dbReference type="PANTHER" id="PTHR45702:SF2">
    <property type="entry name" value="KUZBANIAN, ISOFORM A"/>
    <property type="match status" value="1"/>
</dbReference>
<keyword evidence="6" id="KW-1185">Reference proteome</keyword>
<dbReference type="GO" id="GO:0046872">
    <property type="term" value="F:metal ion binding"/>
    <property type="evidence" value="ECO:0007669"/>
    <property type="project" value="UniProtKB-KW"/>
</dbReference>
<dbReference type="Pfam" id="PF13688">
    <property type="entry name" value="Reprolysin_5"/>
    <property type="match status" value="1"/>
</dbReference>
<evidence type="ECO:0008006" key="7">
    <source>
        <dbReference type="Google" id="ProtNLM"/>
    </source>
</evidence>
<reference evidence="5 6" key="1">
    <citation type="journal article" date="2013" name="Nature">
        <title>Insights into bilaterian evolution from three spiralian genomes.</title>
        <authorList>
            <person name="Simakov O."/>
            <person name="Marletaz F."/>
            <person name="Cho S.J."/>
            <person name="Edsinger-Gonzales E."/>
            <person name="Havlak P."/>
            <person name="Hellsten U."/>
            <person name="Kuo D.H."/>
            <person name="Larsson T."/>
            <person name="Lv J."/>
            <person name="Arendt D."/>
            <person name="Savage R."/>
            <person name="Osoegawa K."/>
            <person name="de Jong P."/>
            <person name="Grimwood J."/>
            <person name="Chapman J.A."/>
            <person name="Shapiro H."/>
            <person name="Aerts A."/>
            <person name="Otillar R.P."/>
            <person name="Terry A.Y."/>
            <person name="Boore J.L."/>
            <person name="Grigoriev I.V."/>
            <person name="Lindberg D.R."/>
            <person name="Seaver E.C."/>
            <person name="Weisblat D.A."/>
            <person name="Putnam N.H."/>
            <person name="Rokhsar D.S."/>
        </authorList>
    </citation>
    <scope>NUCLEOTIDE SEQUENCE [LARGE SCALE GENOMIC DNA]</scope>
</reference>
<dbReference type="GO" id="GO:0004222">
    <property type="term" value="F:metalloendopeptidase activity"/>
    <property type="evidence" value="ECO:0007669"/>
    <property type="project" value="InterPro"/>
</dbReference>
<feature type="non-terminal residue" evidence="5">
    <location>
        <position position="490"/>
    </location>
</feature>
<dbReference type="Proteomes" id="UP000030746">
    <property type="component" value="Unassembled WGS sequence"/>
</dbReference>